<keyword evidence="2" id="KW-1133">Transmembrane helix</keyword>
<dbReference type="EMBL" id="CP108473">
    <property type="protein sequence ID" value="WUS24212.1"/>
    <property type="molecule type" value="Genomic_DNA"/>
</dbReference>
<evidence type="ECO:0000256" key="1">
    <source>
        <dbReference type="SAM" id="MobiDB-lite"/>
    </source>
</evidence>
<proteinExistence type="predicted"/>
<feature type="signal peptide" evidence="3">
    <location>
        <begin position="1"/>
        <end position="32"/>
    </location>
</feature>
<protein>
    <recommendedName>
        <fullName evidence="6">Gram-positive cocci surface proteins LPxTG domain-containing protein</fullName>
    </recommendedName>
</protein>
<feature type="chain" id="PRO_5047314431" description="Gram-positive cocci surface proteins LPxTG domain-containing protein" evidence="3">
    <location>
        <begin position="33"/>
        <end position="312"/>
    </location>
</feature>
<dbReference type="Proteomes" id="UP001432292">
    <property type="component" value="Chromosome"/>
</dbReference>
<keyword evidence="2" id="KW-0812">Transmembrane</keyword>
<accession>A0ABZ1VPC1</accession>
<feature type="region of interest" description="Disordered" evidence="1">
    <location>
        <begin position="126"/>
        <end position="286"/>
    </location>
</feature>
<evidence type="ECO:0000313" key="5">
    <source>
        <dbReference type="Proteomes" id="UP001432292"/>
    </source>
</evidence>
<keyword evidence="3" id="KW-0732">Signal</keyword>
<dbReference type="RefSeq" id="WP_328732119.1">
    <property type="nucleotide sequence ID" value="NZ_CP108029.1"/>
</dbReference>
<name>A0ABZ1VPC1_9ACTN</name>
<dbReference type="GeneID" id="96636907"/>
<keyword evidence="5" id="KW-1185">Reference proteome</keyword>
<evidence type="ECO:0000313" key="4">
    <source>
        <dbReference type="EMBL" id="WUS24212.1"/>
    </source>
</evidence>
<reference evidence="4" key="1">
    <citation type="submission" date="2022-10" db="EMBL/GenBank/DDBJ databases">
        <title>The complete genomes of actinobacterial strains from the NBC collection.</title>
        <authorList>
            <person name="Joergensen T.S."/>
            <person name="Alvarez Arevalo M."/>
            <person name="Sterndorff E.B."/>
            <person name="Faurdal D."/>
            <person name="Vuksanovic O."/>
            <person name="Mourched A.-S."/>
            <person name="Charusanti P."/>
            <person name="Shaw S."/>
            <person name="Blin K."/>
            <person name="Weber T."/>
        </authorList>
    </citation>
    <scope>NUCLEOTIDE SEQUENCE</scope>
    <source>
        <strain evidence="4">NBC_01256</strain>
    </source>
</reference>
<keyword evidence="2" id="KW-0472">Membrane</keyword>
<feature type="region of interest" description="Disordered" evidence="1">
    <location>
        <begin position="69"/>
        <end position="109"/>
    </location>
</feature>
<feature type="compositionally biased region" description="Basic and acidic residues" evidence="1">
    <location>
        <begin position="78"/>
        <end position="92"/>
    </location>
</feature>
<organism evidence="4 5">
    <name type="scientific">Streptomyces caniferus</name>
    <dbReference type="NCBI Taxonomy" id="285557"/>
    <lineage>
        <taxon>Bacteria</taxon>
        <taxon>Bacillati</taxon>
        <taxon>Actinomycetota</taxon>
        <taxon>Actinomycetes</taxon>
        <taxon>Kitasatosporales</taxon>
        <taxon>Streptomycetaceae</taxon>
        <taxon>Streptomyces</taxon>
    </lineage>
</organism>
<feature type="transmembrane region" description="Helical" evidence="2">
    <location>
        <begin position="288"/>
        <end position="307"/>
    </location>
</feature>
<evidence type="ECO:0000256" key="3">
    <source>
        <dbReference type="SAM" id="SignalP"/>
    </source>
</evidence>
<evidence type="ECO:0000256" key="2">
    <source>
        <dbReference type="SAM" id="Phobius"/>
    </source>
</evidence>
<evidence type="ECO:0008006" key="6">
    <source>
        <dbReference type="Google" id="ProtNLM"/>
    </source>
</evidence>
<sequence length="312" mass="32882">MVAPGFRSRIATGLLVAAVVLPVPIGATSAAAADRRVTPVDRPPHFVHPGDQPEDDFVQEVAGAEDYGLDGYSDDDFAADRRPVDGRGGEAGRRRHGHGHPGAPARFPELPPRFPGMSDAFSGFPHRSPHHHFAGPRGSGRWHHRPHHPFSPAFVGPDGPSYPLPGPDYGGADFPRRGHHGPPGGAGSTDADRAYPLPGRHAPAPKHPKPSASASPATEGSPARSSSSRRLNVADRLNERPYEALPPLPTPAAPKKETRSAPDSTDGDEAATTSPYAMESPGEPVERVLPMGAGLALTGLGLAFFALRMRRS</sequence>
<gene>
    <name evidence="4" type="ORF">OG727_19125</name>
</gene>
<feature type="compositionally biased region" description="Basic and acidic residues" evidence="1">
    <location>
        <begin position="232"/>
        <end position="242"/>
    </location>
</feature>
<feature type="compositionally biased region" description="Basic residues" evidence="1">
    <location>
        <begin position="127"/>
        <end position="148"/>
    </location>
</feature>